<feature type="compositionally biased region" description="Low complexity" evidence="1">
    <location>
        <begin position="406"/>
        <end position="424"/>
    </location>
</feature>
<gene>
    <name evidence="3" type="ORF">DGUA_6G018458</name>
</gene>
<reference evidence="4" key="1">
    <citation type="submission" date="2018-01" db="EMBL/GenBank/DDBJ databases">
        <authorList>
            <person name="Alioto T."/>
            <person name="Alioto T."/>
        </authorList>
    </citation>
    <scope>NUCLEOTIDE SEQUENCE [LARGE SCALE GENOMIC DNA]</scope>
</reference>
<dbReference type="EMBL" id="OUUW01000007">
    <property type="protein sequence ID" value="SPP83580.1"/>
    <property type="molecule type" value="Genomic_DNA"/>
</dbReference>
<evidence type="ECO:0000256" key="1">
    <source>
        <dbReference type="SAM" id="MobiDB-lite"/>
    </source>
</evidence>
<dbReference type="Pfam" id="PF14786">
    <property type="entry name" value="Death_2"/>
    <property type="match status" value="1"/>
</dbReference>
<dbReference type="GO" id="GO:0007165">
    <property type="term" value="P:signal transduction"/>
    <property type="evidence" value="ECO:0007669"/>
    <property type="project" value="InterPro"/>
</dbReference>
<protein>
    <submittedName>
        <fullName evidence="3">Blast:Protein Tube</fullName>
    </submittedName>
</protein>
<feature type="compositionally biased region" description="Low complexity" evidence="1">
    <location>
        <begin position="235"/>
        <end position="265"/>
    </location>
</feature>
<sequence>MAKANGWCGVEVQGNGSSKYTRTTELRRVEDNDIYKLATILDVNACWRKLMSIIPKVDVQACSAAGAVKVSANGGRKYTAQDISLIDGVAERLPPDQSISQVMIDEWKTSGKLNERPTVGVLLQLLVEAELYSAADFVALNFLNEPKPERPTDGPAAHFSLELGDDMDVDTEVTDPSYLPNTAALNAAGQGSMGFNLDYFDKHMVRRDKSLPQPSASVPPTAPPRSSRHQKTSQTASPNASTGATSATATATTTTPNIPNIPNLTILNPSEQIQETAQPEQPPPQNIPNLSILINNSEASMTTASTALEKTSNGSSATDPPNIPIITLLIDNPAEISGPVAADAASVNSTTTPTTPSLSNLPMISALNLNAENGEGSHHDSCSTSSLSNDEDDDEEDEEGDYADASLPNLSNSEQQNSNNDSSLTTVTGTSGDNSFELTNDSSSASNDDYASNIPNLSELQQ</sequence>
<dbReference type="InterPro" id="IPR000488">
    <property type="entry name" value="Death_dom"/>
</dbReference>
<feature type="compositionally biased region" description="Polar residues" evidence="1">
    <location>
        <begin position="425"/>
        <end position="439"/>
    </location>
</feature>
<accession>A0A3B0K680</accession>
<dbReference type="OMA" id="DYACNIP"/>
<proteinExistence type="predicted"/>
<dbReference type="AlphaFoldDB" id="A0A3B0K680"/>
<dbReference type="SUPFAM" id="SSF47986">
    <property type="entry name" value="DEATH domain"/>
    <property type="match status" value="1"/>
</dbReference>
<feature type="region of interest" description="Disordered" evidence="1">
    <location>
        <begin position="210"/>
        <end position="265"/>
    </location>
</feature>
<dbReference type="InterPro" id="IPR011029">
    <property type="entry name" value="DEATH-like_dom_sf"/>
</dbReference>
<dbReference type="Proteomes" id="UP000268350">
    <property type="component" value="Unassembled WGS sequence"/>
</dbReference>
<evidence type="ECO:0000313" key="3">
    <source>
        <dbReference type="EMBL" id="SPP83580.1"/>
    </source>
</evidence>
<feature type="compositionally biased region" description="Low complexity" evidence="1">
    <location>
        <begin position="348"/>
        <end position="361"/>
    </location>
</feature>
<dbReference type="STRING" id="7266.A0A3B0K680"/>
<feature type="region of interest" description="Disordered" evidence="1">
    <location>
        <begin position="371"/>
        <end position="462"/>
    </location>
</feature>
<evidence type="ECO:0000313" key="4">
    <source>
        <dbReference type="Proteomes" id="UP000268350"/>
    </source>
</evidence>
<evidence type="ECO:0000259" key="2">
    <source>
        <dbReference type="SMART" id="SM00005"/>
    </source>
</evidence>
<organism evidence="3 4">
    <name type="scientific">Drosophila guanche</name>
    <name type="common">Fruit fly</name>
    <dbReference type="NCBI Taxonomy" id="7266"/>
    <lineage>
        <taxon>Eukaryota</taxon>
        <taxon>Metazoa</taxon>
        <taxon>Ecdysozoa</taxon>
        <taxon>Arthropoda</taxon>
        <taxon>Hexapoda</taxon>
        <taxon>Insecta</taxon>
        <taxon>Pterygota</taxon>
        <taxon>Neoptera</taxon>
        <taxon>Endopterygota</taxon>
        <taxon>Diptera</taxon>
        <taxon>Brachycera</taxon>
        <taxon>Muscomorpha</taxon>
        <taxon>Ephydroidea</taxon>
        <taxon>Drosophilidae</taxon>
        <taxon>Drosophila</taxon>
        <taxon>Sophophora</taxon>
    </lineage>
</organism>
<dbReference type="Gene3D" id="1.10.533.10">
    <property type="entry name" value="Death Domain, Fas"/>
    <property type="match status" value="1"/>
</dbReference>
<name>A0A3B0K680_DROGU</name>
<dbReference type="SMART" id="SM00005">
    <property type="entry name" value="DEATH"/>
    <property type="match status" value="1"/>
</dbReference>
<feature type="compositionally biased region" description="Low complexity" evidence="1">
    <location>
        <begin position="440"/>
        <end position="453"/>
    </location>
</feature>
<feature type="domain" description="Death" evidence="2">
    <location>
        <begin position="20"/>
        <end position="142"/>
    </location>
</feature>
<feature type="region of interest" description="Disordered" evidence="1">
    <location>
        <begin position="342"/>
        <end position="361"/>
    </location>
</feature>
<feature type="compositionally biased region" description="Acidic residues" evidence="1">
    <location>
        <begin position="389"/>
        <end position="402"/>
    </location>
</feature>
<keyword evidence="4" id="KW-1185">Reference proteome</keyword>
<dbReference type="OrthoDB" id="4062651at2759"/>
<dbReference type="InterPro" id="IPR029397">
    <property type="entry name" value="Tube_Death"/>
</dbReference>